<proteinExistence type="predicted"/>
<reference evidence="1 2" key="1">
    <citation type="journal article" date="2023" name="G3 (Bethesda)">
        <title>A chromosome-length genome assembly and annotation of blackberry (Rubus argutus, cv. 'Hillquist').</title>
        <authorList>
            <person name="Bruna T."/>
            <person name="Aryal R."/>
            <person name="Dudchenko O."/>
            <person name="Sargent D.J."/>
            <person name="Mead D."/>
            <person name="Buti M."/>
            <person name="Cavallini A."/>
            <person name="Hytonen T."/>
            <person name="Andres J."/>
            <person name="Pham M."/>
            <person name="Weisz D."/>
            <person name="Mascagni F."/>
            <person name="Usai G."/>
            <person name="Natali L."/>
            <person name="Bassil N."/>
            <person name="Fernandez G.E."/>
            <person name="Lomsadze A."/>
            <person name="Armour M."/>
            <person name="Olukolu B."/>
            <person name="Poorten T."/>
            <person name="Britton C."/>
            <person name="Davik J."/>
            <person name="Ashrafi H."/>
            <person name="Aiden E.L."/>
            <person name="Borodovsky M."/>
            <person name="Worthington M."/>
        </authorList>
    </citation>
    <scope>NUCLEOTIDE SEQUENCE [LARGE SCALE GENOMIC DNA]</scope>
    <source>
        <strain evidence="1">PI 553951</strain>
    </source>
</reference>
<name>A0AAW1YBJ9_RUBAR</name>
<comment type="caution">
    <text evidence="1">The sequence shown here is derived from an EMBL/GenBank/DDBJ whole genome shotgun (WGS) entry which is preliminary data.</text>
</comment>
<dbReference type="EMBL" id="JBEDUW010000002">
    <property type="protein sequence ID" value="KAK9945925.1"/>
    <property type="molecule type" value="Genomic_DNA"/>
</dbReference>
<dbReference type="AlphaFoldDB" id="A0AAW1YBJ9"/>
<sequence length="163" mass="19134">MAAATLLLSWPSRLQRSRTYQSHRPQPTKCSAIQSNPIPTLSLRATATFQSTSSSHCRRYHFRCHQQLFLHRQTPSPRPQIYPLFWGWGGIRHLKSLHVKEAIKYVIGKLRQDMNYCSFGFGKLVFFWDSRKTLALRRHGDDPMNRGFKRKEQRILFSDGEDE</sequence>
<dbReference type="Proteomes" id="UP001457282">
    <property type="component" value="Unassembled WGS sequence"/>
</dbReference>
<evidence type="ECO:0000313" key="2">
    <source>
        <dbReference type="Proteomes" id="UP001457282"/>
    </source>
</evidence>
<evidence type="ECO:0000313" key="1">
    <source>
        <dbReference type="EMBL" id="KAK9945925.1"/>
    </source>
</evidence>
<organism evidence="1 2">
    <name type="scientific">Rubus argutus</name>
    <name type="common">Southern blackberry</name>
    <dbReference type="NCBI Taxonomy" id="59490"/>
    <lineage>
        <taxon>Eukaryota</taxon>
        <taxon>Viridiplantae</taxon>
        <taxon>Streptophyta</taxon>
        <taxon>Embryophyta</taxon>
        <taxon>Tracheophyta</taxon>
        <taxon>Spermatophyta</taxon>
        <taxon>Magnoliopsida</taxon>
        <taxon>eudicotyledons</taxon>
        <taxon>Gunneridae</taxon>
        <taxon>Pentapetalae</taxon>
        <taxon>rosids</taxon>
        <taxon>fabids</taxon>
        <taxon>Rosales</taxon>
        <taxon>Rosaceae</taxon>
        <taxon>Rosoideae</taxon>
        <taxon>Rosoideae incertae sedis</taxon>
        <taxon>Rubus</taxon>
    </lineage>
</organism>
<keyword evidence="2" id="KW-1185">Reference proteome</keyword>
<gene>
    <name evidence="1" type="ORF">M0R45_011415</name>
</gene>
<accession>A0AAW1YBJ9</accession>
<protein>
    <submittedName>
        <fullName evidence="1">Uncharacterized protein</fullName>
    </submittedName>
</protein>